<sequence length="72" mass="8496">MIRLIIDKKLKELGWSNYKLHQLTGIRPNTINDLVDNKSKAWSPENLTKIYKALNLDSMDELFEHVEEEPKE</sequence>
<dbReference type="AlphaFoldDB" id="A0A383RLI0"/>
<organism evidence="3 4">
    <name type="scientific">Paenibacillus alvei</name>
    <name type="common">Bacillus alvei</name>
    <dbReference type="NCBI Taxonomy" id="44250"/>
    <lineage>
        <taxon>Bacteria</taxon>
        <taxon>Bacillati</taxon>
        <taxon>Bacillota</taxon>
        <taxon>Bacilli</taxon>
        <taxon>Bacillales</taxon>
        <taxon>Paenibacillaceae</taxon>
        <taxon>Paenibacillus</taxon>
    </lineage>
</organism>
<evidence type="ECO:0000259" key="1">
    <source>
        <dbReference type="Pfam" id="PF13443"/>
    </source>
</evidence>
<protein>
    <submittedName>
        <fullName evidence="3">Putative transcriptional regulator</fullName>
    </submittedName>
</protein>
<dbReference type="InterPro" id="IPR010982">
    <property type="entry name" value="Lambda_DNA-bd_dom_sf"/>
</dbReference>
<dbReference type="EMBL" id="LS992241">
    <property type="protein sequence ID" value="SYX87703.1"/>
    <property type="molecule type" value="Genomic_DNA"/>
</dbReference>
<reference evidence="4" key="1">
    <citation type="submission" date="2018-08" db="EMBL/GenBank/DDBJ databases">
        <authorList>
            <person name="Chevrot R."/>
        </authorList>
    </citation>
    <scope>NUCLEOTIDE SEQUENCE [LARGE SCALE GENOMIC DNA]</scope>
</reference>
<dbReference type="RefSeq" id="WP_138187796.1">
    <property type="nucleotide sequence ID" value="NZ_LS992241.1"/>
</dbReference>
<evidence type="ECO:0000313" key="2">
    <source>
        <dbReference type="EMBL" id="SYX85880.1"/>
    </source>
</evidence>
<dbReference type="Proteomes" id="UP000304148">
    <property type="component" value="Chromosome"/>
</dbReference>
<evidence type="ECO:0000313" key="4">
    <source>
        <dbReference type="Proteomes" id="UP000304148"/>
    </source>
</evidence>
<name>A0A383RLI0_PAEAL</name>
<reference evidence="3" key="2">
    <citation type="submission" date="2018-08" db="EMBL/GenBank/DDBJ databases">
        <authorList>
            <person name="Ferrada E.E."/>
            <person name="Latorre B.A."/>
        </authorList>
    </citation>
    <scope>NUCLEOTIDE SEQUENCE</scope>
    <source>
        <strain evidence="3">Paenibacillus B-LR1</strain>
    </source>
</reference>
<evidence type="ECO:0000313" key="3">
    <source>
        <dbReference type="EMBL" id="SYX87703.1"/>
    </source>
</evidence>
<dbReference type="GO" id="GO:0003677">
    <property type="term" value="F:DNA binding"/>
    <property type="evidence" value="ECO:0007669"/>
    <property type="project" value="InterPro"/>
</dbReference>
<dbReference type="EMBL" id="LS992241">
    <property type="protein sequence ID" value="SYX85880.1"/>
    <property type="molecule type" value="Genomic_DNA"/>
</dbReference>
<feature type="domain" description="HTH cro/C1-type" evidence="1">
    <location>
        <begin position="6"/>
        <end position="67"/>
    </location>
</feature>
<dbReference type="SUPFAM" id="SSF47413">
    <property type="entry name" value="lambda repressor-like DNA-binding domains"/>
    <property type="match status" value="1"/>
</dbReference>
<dbReference type="Gene3D" id="1.10.260.40">
    <property type="entry name" value="lambda repressor-like DNA-binding domains"/>
    <property type="match status" value="1"/>
</dbReference>
<accession>A0A383RLI0</accession>
<dbReference type="InterPro" id="IPR001387">
    <property type="entry name" value="Cro/C1-type_HTH"/>
</dbReference>
<proteinExistence type="predicted"/>
<gene>
    <name evidence="2" type="ORF">PBLR_14302</name>
    <name evidence="3" type="ORF">PBLR_20047</name>
</gene>
<dbReference type="Pfam" id="PF13443">
    <property type="entry name" value="HTH_26"/>
    <property type="match status" value="1"/>
</dbReference>